<accession>A0ABQ1LKF2</accession>
<protein>
    <submittedName>
        <fullName evidence="1">Uncharacterized protein</fullName>
    </submittedName>
</protein>
<evidence type="ECO:0000313" key="1">
    <source>
        <dbReference type="EMBL" id="GGC24566.1"/>
    </source>
</evidence>
<proteinExistence type="predicted"/>
<sequence>MRYLFLVIFNLCILGEVLADCSSGGIWVYSTTTELNQNSIIVVEGYARSQRIIDSLNISYFIYLESGEQRIELDVLERCKGMFSITQALVRPKSKLTKGKTYTLKISNLDEWENRIWTKWNSEKEEYEPISWKVNDKLDEENPKWIKEPKLVDKTIIWYGCGPAIYVIFDLKINGLSNSLIKTELYNTNTKEENTYYLIMGEDGKLEVGHGMCSGAFDFEENSQYKIRFSLMGSSGNSDEKWTNWITFDSPYEGYK</sequence>
<dbReference type="EMBL" id="BMEC01000002">
    <property type="protein sequence ID" value="GGC24566.1"/>
    <property type="molecule type" value="Genomic_DNA"/>
</dbReference>
<comment type="caution">
    <text evidence="1">The sequence shown here is derived from an EMBL/GenBank/DDBJ whole genome shotgun (WGS) entry which is preliminary data.</text>
</comment>
<name>A0ABQ1LKF2_9BACT</name>
<keyword evidence="2" id="KW-1185">Reference proteome</keyword>
<dbReference type="RefSeq" id="WP_188460457.1">
    <property type="nucleotide sequence ID" value="NZ_BAABHU010000002.1"/>
</dbReference>
<reference evidence="2" key="1">
    <citation type="journal article" date="2019" name="Int. J. Syst. Evol. Microbiol.">
        <title>The Global Catalogue of Microorganisms (GCM) 10K type strain sequencing project: providing services to taxonomists for standard genome sequencing and annotation.</title>
        <authorList>
            <consortium name="The Broad Institute Genomics Platform"/>
            <consortium name="The Broad Institute Genome Sequencing Center for Infectious Disease"/>
            <person name="Wu L."/>
            <person name="Ma J."/>
        </authorList>
    </citation>
    <scope>NUCLEOTIDE SEQUENCE [LARGE SCALE GENOMIC DNA]</scope>
    <source>
        <strain evidence="2">CGMCC 1.10832</strain>
    </source>
</reference>
<dbReference type="Proteomes" id="UP000636010">
    <property type="component" value="Unassembled WGS sequence"/>
</dbReference>
<gene>
    <name evidence="1" type="ORF">GCM10011506_07350</name>
</gene>
<organism evidence="1 2">
    <name type="scientific">Marivirga lumbricoides</name>
    <dbReference type="NCBI Taxonomy" id="1046115"/>
    <lineage>
        <taxon>Bacteria</taxon>
        <taxon>Pseudomonadati</taxon>
        <taxon>Bacteroidota</taxon>
        <taxon>Cytophagia</taxon>
        <taxon>Cytophagales</taxon>
        <taxon>Marivirgaceae</taxon>
        <taxon>Marivirga</taxon>
    </lineage>
</organism>
<evidence type="ECO:0000313" key="2">
    <source>
        <dbReference type="Proteomes" id="UP000636010"/>
    </source>
</evidence>